<dbReference type="AlphaFoldDB" id="A0A3M0FTP6"/>
<dbReference type="PANTHER" id="PTHR22993:SF9">
    <property type="entry name" value="FORMAMIDOPYRIMIDINE-DNA GLYCOSYLASE"/>
    <property type="match status" value="1"/>
</dbReference>
<reference evidence="11 12" key="1">
    <citation type="submission" date="2018-10" db="EMBL/GenBank/DDBJ databases">
        <title>Dokdonia luteus sp. nov., isolated from sea water.</title>
        <authorList>
            <person name="Zhou L.Y."/>
            <person name="Du Z.J."/>
        </authorList>
    </citation>
    <scope>NUCLEOTIDE SEQUENCE [LARGE SCALE GENOMIC DNA]</scope>
    <source>
        <strain evidence="11 12">SH27</strain>
    </source>
</reference>
<dbReference type="RefSeq" id="WP_121918623.1">
    <property type="nucleotide sequence ID" value="NZ_REFV01000021.1"/>
</dbReference>
<keyword evidence="3" id="KW-0227">DNA damage</keyword>
<dbReference type="PANTHER" id="PTHR22993">
    <property type="entry name" value="FORMAMIDOPYRIMIDINE-DNA GLYCOSYLASE"/>
    <property type="match status" value="1"/>
</dbReference>
<keyword evidence="7" id="KW-0456">Lyase</keyword>
<evidence type="ECO:0000256" key="5">
    <source>
        <dbReference type="ARBA" id="ARBA00023125"/>
    </source>
</evidence>
<sequence length="261" mass="30656">MPELPEVHGYQQYINKTCLDHIIVAMDVRDERLIKKPLKDFKEILLGNSLLRTERIGKYLFIHISNGAILVVHFGMTGRPNYYHESADRPRFGHIDIGFENGYHFAFENKRKFGWWDITDSVENYRKEHKLNIDARDLTFDQFKEAVAHRKTAIKNVLMNQSVTTGVGNWIADDVLYQAQIHPLKKANALNEKELKTIYDKLQHVIEVAIDLEAHYNDFPDYFLIHNRKGREFCYHTGKELEKIKVGGRTTYFSPEWQKMS</sequence>
<dbReference type="EMBL" id="REFV01000021">
    <property type="protein sequence ID" value="RMB56170.1"/>
    <property type="molecule type" value="Genomic_DNA"/>
</dbReference>
<keyword evidence="6" id="KW-0234">DNA repair</keyword>
<evidence type="ECO:0000256" key="2">
    <source>
        <dbReference type="ARBA" id="ARBA00009409"/>
    </source>
</evidence>
<dbReference type="SMART" id="SM00898">
    <property type="entry name" value="Fapy_DNA_glyco"/>
    <property type="match status" value="1"/>
</dbReference>
<dbReference type="InterPro" id="IPR010979">
    <property type="entry name" value="Ribosomal_uS13-like_H2TH"/>
</dbReference>
<dbReference type="SUPFAM" id="SSF81624">
    <property type="entry name" value="N-terminal domain of MutM-like DNA repair proteins"/>
    <property type="match status" value="1"/>
</dbReference>
<dbReference type="InterPro" id="IPR015886">
    <property type="entry name" value="H2TH_FPG"/>
</dbReference>
<dbReference type="SUPFAM" id="SSF46946">
    <property type="entry name" value="S13-like H2TH domain"/>
    <property type="match status" value="1"/>
</dbReference>
<dbReference type="Pfam" id="PF06831">
    <property type="entry name" value="H2TH"/>
    <property type="match status" value="1"/>
</dbReference>
<comment type="catalytic activity">
    <reaction evidence="1">
        <text>Hydrolysis of DNA containing ring-opened 7-methylguanine residues, releasing 2,6-diamino-4-hydroxy-5-(N-methyl)formamidopyrimidine.</text>
        <dbReference type="EC" id="3.2.2.23"/>
    </reaction>
</comment>
<dbReference type="OrthoDB" id="9800855at2"/>
<proteinExistence type="inferred from homology"/>
<comment type="similarity">
    <text evidence="2">Belongs to the FPG family.</text>
</comment>
<evidence type="ECO:0000256" key="8">
    <source>
        <dbReference type="ARBA" id="ARBA00023268"/>
    </source>
</evidence>
<evidence type="ECO:0000259" key="10">
    <source>
        <dbReference type="PROSITE" id="PS51068"/>
    </source>
</evidence>
<dbReference type="Gene3D" id="1.10.8.50">
    <property type="match status" value="1"/>
</dbReference>
<dbReference type="SMART" id="SM01232">
    <property type="entry name" value="H2TH"/>
    <property type="match status" value="1"/>
</dbReference>
<dbReference type="GO" id="GO:0016829">
    <property type="term" value="F:lyase activity"/>
    <property type="evidence" value="ECO:0007669"/>
    <property type="project" value="UniProtKB-KW"/>
</dbReference>
<accession>A0A3M0FTP6</accession>
<keyword evidence="8" id="KW-0511">Multifunctional enzyme</keyword>
<keyword evidence="4" id="KW-0378">Hydrolase</keyword>
<dbReference type="Gene3D" id="3.20.190.10">
    <property type="entry name" value="MutM-like, N-terminal"/>
    <property type="match status" value="1"/>
</dbReference>
<keyword evidence="9" id="KW-0326">Glycosidase</keyword>
<dbReference type="GO" id="GO:0008534">
    <property type="term" value="F:oxidized purine nucleobase lesion DNA N-glycosylase activity"/>
    <property type="evidence" value="ECO:0007669"/>
    <property type="project" value="UniProtKB-EC"/>
</dbReference>
<evidence type="ECO:0000256" key="3">
    <source>
        <dbReference type="ARBA" id="ARBA00022763"/>
    </source>
</evidence>
<organism evidence="11 12">
    <name type="scientific">Dokdonia sinensis</name>
    <dbReference type="NCBI Taxonomy" id="2479847"/>
    <lineage>
        <taxon>Bacteria</taxon>
        <taxon>Pseudomonadati</taxon>
        <taxon>Bacteroidota</taxon>
        <taxon>Flavobacteriia</taxon>
        <taxon>Flavobacteriales</taxon>
        <taxon>Flavobacteriaceae</taxon>
        <taxon>Dokdonia</taxon>
    </lineage>
</organism>
<evidence type="ECO:0000256" key="1">
    <source>
        <dbReference type="ARBA" id="ARBA00001668"/>
    </source>
</evidence>
<dbReference type="InterPro" id="IPR012319">
    <property type="entry name" value="FPG_cat"/>
</dbReference>
<dbReference type="PROSITE" id="PS51068">
    <property type="entry name" value="FPG_CAT"/>
    <property type="match status" value="1"/>
</dbReference>
<dbReference type="GO" id="GO:0003684">
    <property type="term" value="F:damaged DNA binding"/>
    <property type="evidence" value="ECO:0007669"/>
    <property type="project" value="InterPro"/>
</dbReference>
<evidence type="ECO:0000256" key="4">
    <source>
        <dbReference type="ARBA" id="ARBA00022801"/>
    </source>
</evidence>
<evidence type="ECO:0000313" key="11">
    <source>
        <dbReference type="EMBL" id="RMB56170.1"/>
    </source>
</evidence>
<dbReference type="GO" id="GO:0008270">
    <property type="term" value="F:zinc ion binding"/>
    <property type="evidence" value="ECO:0007669"/>
    <property type="project" value="InterPro"/>
</dbReference>
<gene>
    <name evidence="11" type="ORF">EAX61_15485</name>
</gene>
<dbReference type="Pfam" id="PF01149">
    <property type="entry name" value="Fapy_DNA_glyco"/>
    <property type="match status" value="1"/>
</dbReference>
<evidence type="ECO:0000256" key="7">
    <source>
        <dbReference type="ARBA" id="ARBA00023239"/>
    </source>
</evidence>
<comment type="caution">
    <text evidence="11">The sequence shown here is derived from an EMBL/GenBank/DDBJ whole genome shotgun (WGS) entry which is preliminary data.</text>
</comment>
<protein>
    <submittedName>
        <fullName evidence="11">Fpg/Nei family DNA glycosylase</fullName>
    </submittedName>
</protein>
<evidence type="ECO:0000256" key="9">
    <source>
        <dbReference type="ARBA" id="ARBA00023295"/>
    </source>
</evidence>
<dbReference type="InterPro" id="IPR035937">
    <property type="entry name" value="FPG_N"/>
</dbReference>
<keyword evidence="5" id="KW-0238">DNA-binding</keyword>
<dbReference type="Proteomes" id="UP000281985">
    <property type="component" value="Unassembled WGS sequence"/>
</dbReference>
<name>A0A3M0FTP6_9FLAO</name>
<keyword evidence="12" id="KW-1185">Reference proteome</keyword>
<feature type="domain" description="Formamidopyrimidine-DNA glycosylase catalytic" evidence="10">
    <location>
        <begin position="2"/>
        <end position="114"/>
    </location>
</feature>
<dbReference type="GO" id="GO:0003906">
    <property type="term" value="F:DNA-(apurinic or apyrimidinic site) endonuclease activity"/>
    <property type="evidence" value="ECO:0007669"/>
    <property type="project" value="InterPro"/>
</dbReference>
<evidence type="ECO:0000256" key="6">
    <source>
        <dbReference type="ARBA" id="ARBA00023204"/>
    </source>
</evidence>
<evidence type="ECO:0000313" key="12">
    <source>
        <dbReference type="Proteomes" id="UP000281985"/>
    </source>
</evidence>
<dbReference type="GO" id="GO:0006284">
    <property type="term" value="P:base-excision repair"/>
    <property type="evidence" value="ECO:0007669"/>
    <property type="project" value="InterPro"/>
</dbReference>